<feature type="transmembrane region" description="Helical" evidence="1">
    <location>
        <begin position="6"/>
        <end position="22"/>
    </location>
</feature>
<reference evidence="2 3" key="1">
    <citation type="journal article" date="2006" name="Nature">
        <title>Global trends of whole-genome duplications revealed by the ciliate Paramecium tetraurelia.</title>
        <authorList>
            <consortium name="Genoscope"/>
            <person name="Aury J.-M."/>
            <person name="Jaillon O."/>
            <person name="Duret L."/>
            <person name="Noel B."/>
            <person name="Jubin C."/>
            <person name="Porcel B.M."/>
            <person name="Segurens B."/>
            <person name="Daubin V."/>
            <person name="Anthouard V."/>
            <person name="Aiach N."/>
            <person name="Arnaiz O."/>
            <person name="Billaut A."/>
            <person name="Beisson J."/>
            <person name="Blanc I."/>
            <person name="Bouhouche K."/>
            <person name="Camara F."/>
            <person name="Duharcourt S."/>
            <person name="Guigo R."/>
            <person name="Gogendeau D."/>
            <person name="Katinka M."/>
            <person name="Keller A.-M."/>
            <person name="Kissmehl R."/>
            <person name="Klotz C."/>
            <person name="Koll F."/>
            <person name="Le Moue A."/>
            <person name="Lepere C."/>
            <person name="Malinsky S."/>
            <person name="Nowacki M."/>
            <person name="Nowak J.K."/>
            <person name="Plattner H."/>
            <person name="Poulain J."/>
            <person name="Ruiz F."/>
            <person name="Serrano V."/>
            <person name="Zagulski M."/>
            <person name="Dessen P."/>
            <person name="Betermier M."/>
            <person name="Weissenbach J."/>
            <person name="Scarpelli C."/>
            <person name="Schachter V."/>
            <person name="Sperling L."/>
            <person name="Meyer E."/>
            <person name="Cohen J."/>
            <person name="Wincker P."/>
        </authorList>
    </citation>
    <scope>NUCLEOTIDE SEQUENCE [LARGE SCALE GENOMIC DNA]</scope>
    <source>
        <strain evidence="2 3">Stock d4-2</strain>
    </source>
</reference>
<dbReference type="EMBL" id="CT868452">
    <property type="protein sequence ID" value="CAK83086.1"/>
    <property type="molecule type" value="Genomic_DNA"/>
</dbReference>
<accession>A0DJ69</accession>
<dbReference type="HOGENOM" id="CLU_1149113_0_0_1"/>
<proteinExistence type="predicted"/>
<dbReference type="InParanoid" id="A0DJ69"/>
<protein>
    <recommendedName>
        <fullName evidence="4">Transmembrane protein</fullName>
    </recommendedName>
</protein>
<dbReference type="RefSeq" id="XP_001450483.1">
    <property type="nucleotide sequence ID" value="XM_001450446.1"/>
</dbReference>
<dbReference type="KEGG" id="ptm:GSPATT00017443001"/>
<keyword evidence="1" id="KW-0472">Membrane</keyword>
<keyword evidence="1" id="KW-1133">Transmembrane helix</keyword>
<dbReference type="OMA" id="FELSECT"/>
<dbReference type="Proteomes" id="UP000000600">
    <property type="component" value="Unassembled WGS sequence"/>
</dbReference>
<evidence type="ECO:0008006" key="4">
    <source>
        <dbReference type="Google" id="ProtNLM"/>
    </source>
</evidence>
<keyword evidence="3" id="KW-1185">Reference proteome</keyword>
<feature type="transmembrane region" description="Helical" evidence="1">
    <location>
        <begin position="34"/>
        <end position="52"/>
    </location>
</feature>
<sequence length="242" mass="28660">MFYSVLFFIALTTLVFITFILLNKSQLQFEEKLTSKTIIICLFALVVLMNQIQLMSQFKQTNKLANIFSELDLIEIPSNTNIQELSVPFNKTKGIYFTNNTLPLSLQQQLENNQKPYLHINFDHYSALNIDSVYLNKKMSQLQNELLKQQSQQAILLIKIESFNQDFFEYLESIFELSECTLILYGSQVQQIRHICNYIDSYQKCHPFLGFLNNQQYEHSIQFISKNIYQTTYKNINYHQFY</sequence>
<dbReference type="AlphaFoldDB" id="A0DJ69"/>
<evidence type="ECO:0000256" key="1">
    <source>
        <dbReference type="SAM" id="Phobius"/>
    </source>
</evidence>
<dbReference type="GeneID" id="5036268"/>
<organism evidence="2 3">
    <name type="scientific">Paramecium tetraurelia</name>
    <dbReference type="NCBI Taxonomy" id="5888"/>
    <lineage>
        <taxon>Eukaryota</taxon>
        <taxon>Sar</taxon>
        <taxon>Alveolata</taxon>
        <taxon>Ciliophora</taxon>
        <taxon>Intramacronucleata</taxon>
        <taxon>Oligohymenophorea</taxon>
        <taxon>Peniculida</taxon>
        <taxon>Parameciidae</taxon>
        <taxon>Paramecium</taxon>
    </lineage>
</organism>
<keyword evidence="1" id="KW-0812">Transmembrane</keyword>
<evidence type="ECO:0000313" key="2">
    <source>
        <dbReference type="EMBL" id="CAK83086.1"/>
    </source>
</evidence>
<gene>
    <name evidence="2" type="ORF">GSPATT00017443001</name>
</gene>
<dbReference type="OrthoDB" id="301699at2759"/>
<name>A0DJ69_PARTE</name>
<evidence type="ECO:0000313" key="3">
    <source>
        <dbReference type="Proteomes" id="UP000000600"/>
    </source>
</evidence>